<name>A0AAV4WC90_9ARAC</name>
<gene>
    <name evidence="2" type="ORF">CDAR_165671</name>
</gene>
<sequence length="118" mass="13657">MLKRYRVDPNEATNHALVHGDNRKLKIFPKTHTLNVSATIYVSGHKHDTCFIVDEWIPSAQVYFWKGDRQINFRILQIKIDTGMLEMSLGAVCFSVFFVFVLCVLVQSICNIRRKLIS</sequence>
<accession>A0AAV4WC90</accession>
<reference evidence="2 3" key="1">
    <citation type="submission" date="2021-06" db="EMBL/GenBank/DDBJ databases">
        <title>Caerostris darwini draft genome.</title>
        <authorList>
            <person name="Kono N."/>
            <person name="Arakawa K."/>
        </authorList>
    </citation>
    <scope>NUCLEOTIDE SEQUENCE [LARGE SCALE GENOMIC DNA]</scope>
</reference>
<feature type="transmembrane region" description="Helical" evidence="1">
    <location>
        <begin position="89"/>
        <end position="110"/>
    </location>
</feature>
<organism evidence="2 3">
    <name type="scientific">Caerostris darwini</name>
    <dbReference type="NCBI Taxonomy" id="1538125"/>
    <lineage>
        <taxon>Eukaryota</taxon>
        <taxon>Metazoa</taxon>
        <taxon>Ecdysozoa</taxon>
        <taxon>Arthropoda</taxon>
        <taxon>Chelicerata</taxon>
        <taxon>Arachnida</taxon>
        <taxon>Araneae</taxon>
        <taxon>Araneomorphae</taxon>
        <taxon>Entelegynae</taxon>
        <taxon>Araneoidea</taxon>
        <taxon>Araneidae</taxon>
        <taxon>Caerostris</taxon>
    </lineage>
</organism>
<keyword evidence="3" id="KW-1185">Reference proteome</keyword>
<comment type="caution">
    <text evidence="2">The sequence shown here is derived from an EMBL/GenBank/DDBJ whole genome shotgun (WGS) entry which is preliminary data.</text>
</comment>
<proteinExistence type="predicted"/>
<evidence type="ECO:0000313" key="3">
    <source>
        <dbReference type="Proteomes" id="UP001054837"/>
    </source>
</evidence>
<dbReference type="Proteomes" id="UP001054837">
    <property type="component" value="Unassembled WGS sequence"/>
</dbReference>
<protein>
    <submittedName>
        <fullName evidence="2">Uncharacterized protein</fullName>
    </submittedName>
</protein>
<keyword evidence="1" id="KW-0472">Membrane</keyword>
<evidence type="ECO:0000256" key="1">
    <source>
        <dbReference type="SAM" id="Phobius"/>
    </source>
</evidence>
<keyword evidence="1" id="KW-0812">Transmembrane</keyword>
<keyword evidence="1" id="KW-1133">Transmembrane helix</keyword>
<evidence type="ECO:0000313" key="2">
    <source>
        <dbReference type="EMBL" id="GIY78915.1"/>
    </source>
</evidence>
<dbReference type="AlphaFoldDB" id="A0AAV4WC90"/>
<dbReference type="EMBL" id="BPLQ01014291">
    <property type="protein sequence ID" value="GIY78915.1"/>
    <property type="molecule type" value="Genomic_DNA"/>
</dbReference>